<evidence type="ECO:0000313" key="1">
    <source>
        <dbReference type="EMBL" id="RHG20092.1"/>
    </source>
</evidence>
<reference evidence="1 2" key="1">
    <citation type="submission" date="2018-08" db="EMBL/GenBank/DDBJ databases">
        <title>A genome reference for cultivated species of the human gut microbiota.</title>
        <authorList>
            <person name="Zou Y."/>
            <person name="Xue W."/>
            <person name="Luo G."/>
        </authorList>
    </citation>
    <scope>NUCLEOTIDE SEQUENCE [LARGE SCALE GENOMIC DNA]</scope>
    <source>
        <strain evidence="1 2">AM22-9LB</strain>
    </source>
</reference>
<accession>A0A414SKH9</accession>
<dbReference type="RefSeq" id="WP_118197414.1">
    <property type="nucleotide sequence ID" value="NZ_QRHZ01000001.1"/>
</dbReference>
<gene>
    <name evidence="1" type="ORF">DW272_02475</name>
</gene>
<proteinExistence type="predicted"/>
<sequence length="122" mass="14363">MSTGFNWFKSYKITIHRATKMWDWDEHKIEYIGGGSTSHSGHNISVVQDLIEKYSGKRIPTIEEDFISSEDENLHLINPKEMSEICERILSGNEVNETDLRSRIQWFKTLSDEGYYLSYDYM</sequence>
<evidence type="ECO:0000313" key="2">
    <source>
        <dbReference type="Proteomes" id="UP000284220"/>
    </source>
</evidence>
<dbReference type="AlphaFoldDB" id="A0A414SKH9"/>
<organism evidence="1 2">
    <name type="scientific">Blautia obeum</name>
    <dbReference type="NCBI Taxonomy" id="40520"/>
    <lineage>
        <taxon>Bacteria</taxon>
        <taxon>Bacillati</taxon>
        <taxon>Bacillota</taxon>
        <taxon>Clostridia</taxon>
        <taxon>Lachnospirales</taxon>
        <taxon>Lachnospiraceae</taxon>
        <taxon>Blautia</taxon>
    </lineage>
</organism>
<dbReference type="EMBL" id="QRHZ01000001">
    <property type="protein sequence ID" value="RHG20092.1"/>
    <property type="molecule type" value="Genomic_DNA"/>
</dbReference>
<comment type="caution">
    <text evidence="1">The sequence shown here is derived from an EMBL/GenBank/DDBJ whole genome shotgun (WGS) entry which is preliminary data.</text>
</comment>
<name>A0A414SKH9_9FIRM</name>
<dbReference type="Proteomes" id="UP000284220">
    <property type="component" value="Unassembled WGS sequence"/>
</dbReference>
<protein>
    <submittedName>
        <fullName evidence="1">Uncharacterized protein</fullName>
    </submittedName>
</protein>